<evidence type="ECO:0000313" key="3">
    <source>
        <dbReference type="EMBL" id="SEH11966.1"/>
    </source>
</evidence>
<keyword evidence="4" id="KW-1185">Reference proteome</keyword>
<evidence type="ECO:0000256" key="1">
    <source>
        <dbReference type="SAM" id="SignalP"/>
    </source>
</evidence>
<feature type="signal peptide" evidence="1">
    <location>
        <begin position="1"/>
        <end position="16"/>
    </location>
</feature>
<organism evidence="3 4">
    <name type="scientific">Thermoleophilum album</name>
    <dbReference type="NCBI Taxonomy" id="29539"/>
    <lineage>
        <taxon>Bacteria</taxon>
        <taxon>Bacillati</taxon>
        <taxon>Actinomycetota</taxon>
        <taxon>Thermoleophilia</taxon>
        <taxon>Thermoleophilales</taxon>
        <taxon>Thermoleophilaceae</taxon>
        <taxon>Thermoleophilum</taxon>
    </lineage>
</organism>
<dbReference type="OrthoDB" id="9770043at2"/>
<gene>
    <name evidence="3" type="ORF">SAMN02745716_0940</name>
</gene>
<dbReference type="EMBL" id="FNWJ01000001">
    <property type="protein sequence ID" value="SEH11966.1"/>
    <property type="molecule type" value="Genomic_DNA"/>
</dbReference>
<dbReference type="Pfam" id="PF07995">
    <property type="entry name" value="GSDH"/>
    <property type="match status" value="1"/>
</dbReference>
<dbReference type="Proteomes" id="UP000222056">
    <property type="component" value="Unassembled WGS sequence"/>
</dbReference>
<accession>A0A1H6FM83</accession>
<reference evidence="4" key="1">
    <citation type="submission" date="2016-10" db="EMBL/GenBank/DDBJ databases">
        <authorList>
            <person name="Varghese N."/>
            <person name="Submissions S."/>
        </authorList>
    </citation>
    <scope>NUCLEOTIDE SEQUENCE [LARGE SCALE GENOMIC DNA]</scope>
    <source>
        <strain evidence="4">ATCC 35263</strain>
    </source>
</reference>
<dbReference type="STRING" id="29539.SAMN02745716_0940"/>
<feature type="domain" description="Glucose/Sorbosone dehydrogenase" evidence="2">
    <location>
        <begin position="55"/>
        <end position="347"/>
    </location>
</feature>
<dbReference type="InterPro" id="IPR012938">
    <property type="entry name" value="Glc/Sorbosone_DH"/>
</dbReference>
<dbReference type="SUPFAM" id="SSF50952">
    <property type="entry name" value="Soluble quinoprotein glucose dehydrogenase"/>
    <property type="match status" value="1"/>
</dbReference>
<evidence type="ECO:0000313" key="4">
    <source>
        <dbReference type="Proteomes" id="UP000222056"/>
    </source>
</evidence>
<feature type="chain" id="PRO_5013830486" description="Glucose/Sorbosone dehydrogenase domain-containing protein" evidence="1">
    <location>
        <begin position="17"/>
        <end position="391"/>
    </location>
</feature>
<proteinExistence type="predicted"/>
<protein>
    <recommendedName>
        <fullName evidence="2">Glucose/Sorbosone dehydrogenase domain-containing protein</fullName>
    </recommendedName>
</protein>
<evidence type="ECO:0000259" key="2">
    <source>
        <dbReference type="Pfam" id="PF07995"/>
    </source>
</evidence>
<dbReference type="PANTHER" id="PTHR19328">
    <property type="entry name" value="HEDGEHOG-INTERACTING PROTEIN"/>
    <property type="match status" value="1"/>
</dbReference>
<name>A0A1H6FM83_THEAL</name>
<keyword evidence="1" id="KW-0732">Signal</keyword>
<dbReference type="PANTHER" id="PTHR19328:SF75">
    <property type="entry name" value="ALDOSE SUGAR DEHYDROGENASE YLII"/>
    <property type="match status" value="1"/>
</dbReference>
<sequence>MLAALIVVCLPLPACASQPRTGESSKPAVTAPPSLRLKLVGKFAAPTYVTAAPADTSRLFVTERDGTVRVVRRGRILPRPFLDIRSRVSTEGEGGLLSLAFAPDYRRSRRFFVYYTDKRGYIVIDQFLTSSQDPDRALPSTRRNVITQVHNRPNHKGGQIVFGPDGLLWAGFGDGGGAGDPDDNAQNLSVLLGKLLRIRPRPNGGYEVPRDNPFVGRAGRDEIYAYGLRNPYRFSFDRLRGHLLIADVGQDAAEEIDLLRSPGGGRVAPGGVNFGWPIFEGLLRYREGPLRGPGRYVRPVLQELHQKLPVCSIIGGYVLRDPELGRLRGKYVYGDLCDPRIRIASFPRGRSASVRFTRLRVPSLVSFGEDSRGRVYAVSLEGGVWRLAPGR</sequence>
<dbReference type="Gene3D" id="2.120.10.30">
    <property type="entry name" value="TolB, C-terminal domain"/>
    <property type="match status" value="1"/>
</dbReference>
<dbReference type="AlphaFoldDB" id="A0A1H6FM83"/>
<dbReference type="InterPro" id="IPR011042">
    <property type="entry name" value="6-blade_b-propeller_TolB-like"/>
</dbReference>
<dbReference type="InterPro" id="IPR011041">
    <property type="entry name" value="Quinoprot_gluc/sorb_DH_b-prop"/>
</dbReference>